<feature type="domain" description="UBA" evidence="4">
    <location>
        <begin position="1060"/>
        <end position="1099"/>
    </location>
</feature>
<dbReference type="InterPro" id="IPR011990">
    <property type="entry name" value="TPR-like_helical_dom_sf"/>
</dbReference>
<feature type="repeat" description="PPR" evidence="3">
    <location>
        <begin position="583"/>
        <end position="617"/>
    </location>
</feature>
<dbReference type="SUPFAM" id="SSF81901">
    <property type="entry name" value="HCP-like"/>
    <property type="match status" value="1"/>
</dbReference>
<feature type="repeat" description="PPR" evidence="3">
    <location>
        <begin position="268"/>
        <end position="302"/>
    </location>
</feature>
<dbReference type="InterPro" id="IPR009060">
    <property type="entry name" value="UBA-like_sf"/>
</dbReference>
<dbReference type="PANTHER" id="PTHR47933">
    <property type="entry name" value="PENTATRICOPEPTIDE REPEAT-CONTAINING PROTEIN 1, MITOCHONDRIAL"/>
    <property type="match status" value="1"/>
</dbReference>
<dbReference type="SUPFAM" id="SSF46934">
    <property type="entry name" value="UBA-like"/>
    <property type="match status" value="1"/>
</dbReference>
<evidence type="ECO:0000313" key="5">
    <source>
        <dbReference type="EMBL" id="OAY28279.1"/>
    </source>
</evidence>
<feature type="repeat" description="PPR" evidence="3">
    <location>
        <begin position="127"/>
        <end position="161"/>
    </location>
</feature>
<comment type="similarity">
    <text evidence="1">Belongs to the PPR family. P subfamily.</text>
</comment>
<gene>
    <name evidence="5" type="ORF">MANES_15G055100</name>
</gene>
<dbReference type="PROSITE" id="PS50030">
    <property type="entry name" value="UBA"/>
    <property type="match status" value="1"/>
</dbReference>
<feature type="repeat" description="PPR" evidence="3">
    <location>
        <begin position="873"/>
        <end position="907"/>
    </location>
</feature>
<dbReference type="AlphaFoldDB" id="A0A2C9UD59"/>
<evidence type="ECO:0000256" key="2">
    <source>
        <dbReference type="ARBA" id="ARBA00022737"/>
    </source>
</evidence>
<reference evidence="5" key="1">
    <citation type="submission" date="2016-02" db="EMBL/GenBank/DDBJ databases">
        <title>WGS assembly of Manihot esculenta.</title>
        <authorList>
            <person name="Bredeson J.V."/>
            <person name="Prochnik S.E."/>
            <person name="Lyons J.B."/>
            <person name="Schmutz J."/>
            <person name="Grimwood J."/>
            <person name="Vrebalov J."/>
            <person name="Bart R.S."/>
            <person name="Amuge T."/>
            <person name="Ferguson M.E."/>
            <person name="Green R."/>
            <person name="Putnam N."/>
            <person name="Stites J."/>
            <person name="Rounsley S."/>
            <person name="Rokhsar D.S."/>
        </authorList>
    </citation>
    <scope>NUCLEOTIDE SEQUENCE [LARGE SCALE GENOMIC DNA]</scope>
    <source>
        <tissue evidence="5">Leaf</tissue>
    </source>
</reference>
<dbReference type="NCBIfam" id="TIGR00756">
    <property type="entry name" value="PPR"/>
    <property type="match status" value="12"/>
</dbReference>
<dbReference type="InterPro" id="IPR015940">
    <property type="entry name" value="UBA"/>
</dbReference>
<dbReference type="Gene3D" id="1.10.8.10">
    <property type="entry name" value="DNA helicase RuvA subunit, C-terminal domain"/>
    <property type="match status" value="1"/>
</dbReference>
<feature type="repeat" description="PPR" evidence="3">
    <location>
        <begin position="373"/>
        <end position="407"/>
    </location>
</feature>
<dbReference type="EMBL" id="CM004401">
    <property type="protein sequence ID" value="OAY28279.1"/>
    <property type="molecule type" value="Genomic_DNA"/>
</dbReference>
<feature type="repeat" description="PPR" evidence="3">
    <location>
        <begin position="548"/>
        <end position="582"/>
    </location>
</feature>
<feature type="repeat" description="PPR" evidence="3">
    <location>
        <begin position="653"/>
        <end position="687"/>
    </location>
</feature>
<dbReference type="Pfam" id="PF13041">
    <property type="entry name" value="PPR_2"/>
    <property type="match status" value="5"/>
</dbReference>
<dbReference type="Pfam" id="PF13812">
    <property type="entry name" value="PPR_3"/>
    <property type="match status" value="3"/>
</dbReference>
<feature type="repeat" description="PPR" evidence="3">
    <location>
        <begin position="233"/>
        <end position="267"/>
    </location>
</feature>
<protein>
    <recommendedName>
        <fullName evidence="4">UBA domain-containing protein</fullName>
    </recommendedName>
</protein>
<evidence type="ECO:0000256" key="1">
    <source>
        <dbReference type="ARBA" id="ARBA00007626"/>
    </source>
</evidence>
<proteinExistence type="inferred from homology"/>
<feature type="repeat" description="PPR" evidence="3">
    <location>
        <begin position="478"/>
        <end position="512"/>
    </location>
</feature>
<evidence type="ECO:0000259" key="4">
    <source>
        <dbReference type="PROSITE" id="PS50030"/>
    </source>
</evidence>
<evidence type="ECO:0000256" key="3">
    <source>
        <dbReference type="PROSITE-ProRule" id="PRU00708"/>
    </source>
</evidence>
<feature type="repeat" description="PPR" evidence="3">
    <location>
        <begin position="303"/>
        <end position="337"/>
    </location>
</feature>
<keyword evidence="2" id="KW-0677">Repeat</keyword>
<dbReference type="Gene3D" id="1.25.40.10">
    <property type="entry name" value="Tetratricopeptide repeat domain"/>
    <property type="match status" value="7"/>
</dbReference>
<feature type="repeat" description="PPR" evidence="3">
    <location>
        <begin position="618"/>
        <end position="652"/>
    </location>
</feature>
<dbReference type="InterPro" id="IPR002885">
    <property type="entry name" value="PPR_rpt"/>
</dbReference>
<dbReference type="PANTHER" id="PTHR47933:SF46">
    <property type="entry name" value="REPEAT-LIKE SUPERFAMILY PROTEIN, PUTATIVE ISOFORM 1-RELATED"/>
    <property type="match status" value="1"/>
</dbReference>
<sequence length="1120" mass="127525">MIKQRPTSYYFYFRTRKRAMVTCTVPLETPPTPNSPNDHNSLRLSLADDLLRRGRVSLAQQVIQRIIAHSPTVPDAISAVDFAAGRGMELGVGIYGVFIRRLIELGQSKLAYAVYCDNVIAKGIDPDSSIINSMVICLVKLGKLEDASILFDKLIGSGFVPCHAACMAVIREFCVQEMLLDAFDCLVSISKAKIQLGMRYYNFLIDGLSYKGHVREAMKVLDIMHERTGLLPTLHNYKSLFYGLCKKGWVVEAESIGGEMEERGFFLDKIMYTSLMNAYLKDKKIKMAVMVFLRMLKMGCEPDTFTYTALIQGIVKMGYFNKGWILYSQMNESRMLPDAVTYHILISNYCKEGKIICATTLLNNMACCNLIPSVHSYTALMSALYKDNRLTEVDELYKSMLNHGVIPDHVLFLILMKNSKRGNELQLSLLMLQDILKHGCGLNPTLLSGSTNIDPMINLEQEIEFLLEKIIGSNLNLANVAFGIYITALCERGNLDAALSCLRKMIDVGCSPLPFTFNSLVKCICQDGCLESFEPLVDIMQEWSIVPDLATYLIMINEYCKNKDLTSAFHVLDQMEERGLKPSVSIYNSILSCLSRKKRMSEAETLFQRMLEAGVDLDATVYMTMINGYFKNGQALEAHQLFEKMIKHDIQPCSYTYTVLISGLVKSNMAGKGCKYLDRMLGDGFVPNVVLHTSLIYHFLRKGEFDFAFRLVDLMDRSQIEPDVVFYIALVSGVSRYIDGVKKRCKINRKSDREREMLLHLLFQRKFLPRETILRFSFDSSEHIKCFVLKLMHRIKETKFMPNLSLYNSIISGLCWANRIEDAYNQFELMQKEGICPNEVTFTILIEAHSRAGQINQAIELFNLMNADGYKLDKVAYNTLLRGLCKAGKELHALSLVFAMRKRGFFPNKASYETLLRCFCACYLSIPAFNIVEEMFAHNYVPRRYSANWLLCILCKEKKLNEAHKLLDMMHKRETWFNLPHYTFLKLIFVVKDAFGFLEDADMQKRSDLHTKRTGHTEFVDKTSEAAKAITLEVPKPPMDVEEPADVSTTNQPEEMVAPEVDQKLLEELEGMGFPKARATWALRYSGYFTSSLKLLLNYPSTNISHLLYVANKLHAQPLV</sequence>
<name>A0A2C9UD59_MANES</name>
<feature type="repeat" description="PPR" evidence="3">
    <location>
        <begin position="338"/>
        <end position="372"/>
    </location>
</feature>
<accession>A0A2C9UD59</accession>
<feature type="repeat" description="PPR" evidence="3">
    <location>
        <begin position="838"/>
        <end position="872"/>
    </location>
</feature>
<organism evidence="5">
    <name type="scientific">Manihot esculenta</name>
    <name type="common">Cassava</name>
    <name type="synonym">Jatropha manihot</name>
    <dbReference type="NCBI Taxonomy" id="3983"/>
    <lineage>
        <taxon>Eukaryota</taxon>
        <taxon>Viridiplantae</taxon>
        <taxon>Streptophyta</taxon>
        <taxon>Embryophyta</taxon>
        <taxon>Tracheophyta</taxon>
        <taxon>Spermatophyta</taxon>
        <taxon>Magnoliopsida</taxon>
        <taxon>eudicotyledons</taxon>
        <taxon>Gunneridae</taxon>
        <taxon>Pentapetalae</taxon>
        <taxon>rosids</taxon>
        <taxon>fabids</taxon>
        <taxon>Malpighiales</taxon>
        <taxon>Euphorbiaceae</taxon>
        <taxon>Crotonoideae</taxon>
        <taxon>Manihoteae</taxon>
        <taxon>Manihot</taxon>
    </lineage>
</organism>
<dbReference type="Pfam" id="PF01535">
    <property type="entry name" value="PPR"/>
    <property type="match status" value="4"/>
</dbReference>
<dbReference type="PROSITE" id="PS51375">
    <property type="entry name" value="PPR"/>
    <property type="match status" value="15"/>
</dbReference>
<feature type="repeat" description="PPR" evidence="3">
    <location>
        <begin position="688"/>
        <end position="722"/>
    </location>
</feature>
<dbReference type="InterPro" id="IPR051240">
    <property type="entry name" value="Mito_RNA-Proc/Resp"/>
</dbReference>
<feature type="repeat" description="PPR" evidence="3">
    <location>
        <begin position="803"/>
        <end position="837"/>
    </location>
</feature>